<dbReference type="Pfam" id="PF00891">
    <property type="entry name" value="Methyltransf_2"/>
    <property type="match status" value="1"/>
</dbReference>
<feature type="domain" description="O-methyltransferase C-terminal" evidence="4">
    <location>
        <begin position="160"/>
        <end position="351"/>
    </location>
</feature>
<dbReference type="InterPro" id="IPR012967">
    <property type="entry name" value="COMT_dimerisation"/>
</dbReference>
<accession>A0ABV3CR71</accession>
<keyword evidence="3" id="KW-0949">S-adenosyl-L-methionine</keyword>
<keyword evidence="7" id="KW-1185">Reference proteome</keyword>
<dbReference type="CDD" id="cd02440">
    <property type="entry name" value="AdoMet_MTases"/>
    <property type="match status" value="1"/>
</dbReference>
<protein>
    <submittedName>
        <fullName evidence="6">Methyltransferase</fullName>
    </submittedName>
</protein>
<evidence type="ECO:0000259" key="4">
    <source>
        <dbReference type="Pfam" id="PF00891"/>
    </source>
</evidence>
<dbReference type="Gene3D" id="1.10.10.10">
    <property type="entry name" value="Winged helix-like DNA-binding domain superfamily/Winged helix DNA-binding domain"/>
    <property type="match status" value="1"/>
</dbReference>
<dbReference type="Gene3D" id="3.40.50.150">
    <property type="entry name" value="Vaccinia Virus protein VP39"/>
    <property type="match status" value="1"/>
</dbReference>
<keyword evidence="2" id="KW-0808">Transferase</keyword>
<dbReference type="InterPro" id="IPR001077">
    <property type="entry name" value="COMT_C"/>
</dbReference>
<dbReference type="PROSITE" id="PS51683">
    <property type="entry name" value="SAM_OMT_II"/>
    <property type="match status" value="1"/>
</dbReference>
<feature type="domain" description="O-methyltransferase dimerisation" evidence="5">
    <location>
        <begin position="46"/>
        <end position="111"/>
    </location>
</feature>
<dbReference type="PANTHER" id="PTHR43712:SF2">
    <property type="entry name" value="O-METHYLTRANSFERASE CICE"/>
    <property type="match status" value="1"/>
</dbReference>
<dbReference type="Pfam" id="PF08100">
    <property type="entry name" value="Dimerisation"/>
    <property type="match status" value="1"/>
</dbReference>
<dbReference type="SUPFAM" id="SSF46785">
    <property type="entry name" value="Winged helix' DNA-binding domain"/>
    <property type="match status" value="1"/>
</dbReference>
<evidence type="ECO:0000256" key="3">
    <source>
        <dbReference type="ARBA" id="ARBA00022691"/>
    </source>
</evidence>
<reference evidence="6 7" key="1">
    <citation type="submission" date="2024-06" db="EMBL/GenBank/DDBJ databases">
        <title>The Natural Products Discovery Center: Release of the First 8490 Sequenced Strains for Exploring Actinobacteria Biosynthetic Diversity.</title>
        <authorList>
            <person name="Kalkreuter E."/>
            <person name="Kautsar S.A."/>
            <person name="Yang D."/>
            <person name="Bader C.D."/>
            <person name="Teijaro C.N."/>
            <person name="Fluegel L."/>
            <person name="Davis C.M."/>
            <person name="Simpson J.R."/>
            <person name="Lauterbach L."/>
            <person name="Steele A.D."/>
            <person name="Gui C."/>
            <person name="Meng S."/>
            <person name="Li G."/>
            <person name="Viehrig K."/>
            <person name="Ye F."/>
            <person name="Su P."/>
            <person name="Kiefer A.F."/>
            <person name="Nichols A."/>
            <person name="Cepeda A.J."/>
            <person name="Yan W."/>
            <person name="Fan B."/>
            <person name="Jiang Y."/>
            <person name="Adhikari A."/>
            <person name="Zheng C.-J."/>
            <person name="Schuster L."/>
            <person name="Cowan T.M."/>
            <person name="Smanski M.J."/>
            <person name="Chevrette M.G."/>
            <person name="De Carvalho L.P.S."/>
            <person name="Shen B."/>
        </authorList>
    </citation>
    <scope>NUCLEOTIDE SEQUENCE [LARGE SCALE GENOMIC DNA]</scope>
    <source>
        <strain evidence="6 7">NPDC045705</strain>
    </source>
</reference>
<dbReference type="GO" id="GO:0008168">
    <property type="term" value="F:methyltransferase activity"/>
    <property type="evidence" value="ECO:0007669"/>
    <property type="project" value="UniProtKB-KW"/>
</dbReference>
<keyword evidence="1 6" id="KW-0489">Methyltransferase</keyword>
<sequence length="373" mass="41790">MPAREDAGDLPYDDLPYREGITMTEPSAAATDELWKLVYTSFRFPFLHAAQRLELFTLLKERPGITIDEISGALGLEKRAGHVLLLGCTAFELVRKDGEGYHNTPATDLLAGDPGAFMPVIIRYTHEMLYRPMGWLYESLVNNENLGLHRELLAGSSATTLYELLAEDENLEKVFTAMMEHQSRSVVEDFVNAVDFSSYRRVLDVGGGTGTNAISFAQRWPDLQATILELPNVAKMANDRIAEAGLSERVRAIGTDIMQDEFPTSSHDCVVYSRFLEIWSPEQVRSLFEKTYRALEPGGHLVIVACAQDDDETGPAHAAFMSAYVHTVASPEGRVYTPREFEQWYTEAGFEPLDRQYPGRFDVILRARKPKAG</sequence>
<organism evidence="6 7">
    <name type="scientific">Streptomyces exfoliatus</name>
    <name type="common">Streptomyces hydrogenans</name>
    <dbReference type="NCBI Taxonomy" id="1905"/>
    <lineage>
        <taxon>Bacteria</taxon>
        <taxon>Bacillati</taxon>
        <taxon>Actinomycetota</taxon>
        <taxon>Actinomycetes</taxon>
        <taxon>Kitasatosporales</taxon>
        <taxon>Streptomycetaceae</taxon>
        <taxon>Streptomyces</taxon>
    </lineage>
</organism>
<evidence type="ECO:0000259" key="5">
    <source>
        <dbReference type="Pfam" id="PF08100"/>
    </source>
</evidence>
<dbReference type="PIRSF" id="PIRSF005739">
    <property type="entry name" value="O-mtase"/>
    <property type="match status" value="1"/>
</dbReference>
<name>A0ABV3CR71_STREX</name>
<dbReference type="Gene3D" id="1.20.58.1390">
    <property type="match status" value="1"/>
</dbReference>
<dbReference type="PANTHER" id="PTHR43712">
    <property type="entry name" value="PUTATIVE (AFU_ORTHOLOGUE AFUA_4G14580)-RELATED"/>
    <property type="match status" value="1"/>
</dbReference>
<dbReference type="RefSeq" id="WP_359205152.1">
    <property type="nucleotide sequence ID" value="NZ_JBEZAM010000004.1"/>
</dbReference>
<evidence type="ECO:0000256" key="2">
    <source>
        <dbReference type="ARBA" id="ARBA00022679"/>
    </source>
</evidence>
<dbReference type="SUPFAM" id="SSF53335">
    <property type="entry name" value="S-adenosyl-L-methionine-dependent methyltransferases"/>
    <property type="match status" value="1"/>
</dbReference>
<evidence type="ECO:0000313" key="7">
    <source>
        <dbReference type="Proteomes" id="UP001551210"/>
    </source>
</evidence>
<dbReference type="GO" id="GO:0032259">
    <property type="term" value="P:methylation"/>
    <property type="evidence" value="ECO:0007669"/>
    <property type="project" value="UniProtKB-KW"/>
</dbReference>
<evidence type="ECO:0000256" key="1">
    <source>
        <dbReference type="ARBA" id="ARBA00022603"/>
    </source>
</evidence>
<comment type="caution">
    <text evidence="6">The sequence shown here is derived from an EMBL/GenBank/DDBJ whole genome shotgun (WGS) entry which is preliminary data.</text>
</comment>
<dbReference type="InterPro" id="IPR029063">
    <property type="entry name" value="SAM-dependent_MTases_sf"/>
</dbReference>
<dbReference type="InterPro" id="IPR036388">
    <property type="entry name" value="WH-like_DNA-bd_sf"/>
</dbReference>
<proteinExistence type="predicted"/>
<dbReference type="Proteomes" id="UP001551210">
    <property type="component" value="Unassembled WGS sequence"/>
</dbReference>
<dbReference type="InterPro" id="IPR036390">
    <property type="entry name" value="WH_DNA-bd_sf"/>
</dbReference>
<dbReference type="InterPro" id="IPR016461">
    <property type="entry name" value="COMT-like"/>
</dbReference>
<evidence type="ECO:0000313" key="6">
    <source>
        <dbReference type="EMBL" id="MEU7292707.1"/>
    </source>
</evidence>
<gene>
    <name evidence="6" type="ORF">AB0A76_05785</name>
</gene>
<dbReference type="EMBL" id="JBEZAM010000004">
    <property type="protein sequence ID" value="MEU7292707.1"/>
    <property type="molecule type" value="Genomic_DNA"/>
</dbReference>